<evidence type="ECO:0000259" key="3">
    <source>
        <dbReference type="Pfam" id="PF17853"/>
    </source>
</evidence>
<name>A0A848DJW5_9PSEU</name>
<protein>
    <submittedName>
        <fullName evidence="4">CdaR family transcriptional regulator</fullName>
    </submittedName>
</protein>
<comment type="caution">
    <text evidence="4">The sequence shown here is derived from an EMBL/GenBank/DDBJ whole genome shotgun (WGS) entry which is preliminary data.</text>
</comment>
<dbReference type="Pfam" id="PF13556">
    <property type="entry name" value="HTH_30"/>
    <property type="match status" value="1"/>
</dbReference>
<keyword evidence="5" id="KW-1185">Reference proteome</keyword>
<dbReference type="AlphaFoldDB" id="A0A848DJW5"/>
<dbReference type="InterPro" id="IPR042070">
    <property type="entry name" value="PucR_C-HTH_sf"/>
</dbReference>
<feature type="non-terminal residue" evidence="4">
    <location>
        <position position="547"/>
    </location>
</feature>
<accession>A0A848DJW5</accession>
<proteinExistence type="inferred from homology"/>
<dbReference type="InterPro" id="IPR041522">
    <property type="entry name" value="CdaR_GGDEF"/>
</dbReference>
<evidence type="ECO:0000313" key="5">
    <source>
        <dbReference type="Proteomes" id="UP000586918"/>
    </source>
</evidence>
<gene>
    <name evidence="4" type="ORF">HF519_15800</name>
</gene>
<sequence length="547" mass="59332">MLMTGRNNEEQILQLADNAVRSIGRYRLEGVHLQDLGWRATAPSCTRPEVRADLEAQCAAIRSAGGAVATGDAGWAWAFALRSLKGNFGHLIVTGDCEPSASQLFLLRVLVQQTGVALANADLHARERASGEELRTANTVLADLVGALERKTAIHDRLTRVALAGEGPAGIARAVHELTDLPVAVEDRHGNLRAWAGPGRADHYPKGPPASREALLSRVLREARPIRDGGRLIAVANPRDDVLGVLALVDPAGRAGEAELIALEHGATVLAMELARLRSLAETELRLRRDVVEELLVGTDDGGALARAQALGYDLERPYRVLVVEGDRAAPDDGLLHAVRRAARDLGIGSLLVPRGAAVVVLSDAEVAWERFRARIVTELGSGHCRIGVGGRSEHPTNLPRSYREARLALKLHRAARGGDRAVEYDELGVYQLLAEVEDTAGIERYTRRWLGALLDYDARKRSQLVATLTRFLETGGAYDATAQSLAVGRSTLRYRLQRIRDISGHDLTDAATRFELQLAARAWHTLVALREERGHPSSDPRPPASH</sequence>
<organism evidence="4 5">
    <name type="scientific">Pseudonocardia bannensis</name>
    <dbReference type="NCBI Taxonomy" id="630973"/>
    <lineage>
        <taxon>Bacteria</taxon>
        <taxon>Bacillati</taxon>
        <taxon>Actinomycetota</taxon>
        <taxon>Actinomycetes</taxon>
        <taxon>Pseudonocardiales</taxon>
        <taxon>Pseudonocardiaceae</taxon>
        <taxon>Pseudonocardia</taxon>
    </lineage>
</organism>
<evidence type="ECO:0000313" key="4">
    <source>
        <dbReference type="EMBL" id="NMH93010.1"/>
    </source>
</evidence>
<feature type="domain" description="CdaR GGDEF-like" evidence="3">
    <location>
        <begin position="300"/>
        <end position="412"/>
    </location>
</feature>
<dbReference type="EMBL" id="JAAXKZ010000055">
    <property type="protein sequence ID" value="NMH93010.1"/>
    <property type="molecule type" value="Genomic_DNA"/>
</dbReference>
<dbReference type="PANTHER" id="PTHR33744">
    <property type="entry name" value="CARBOHYDRATE DIACID REGULATOR"/>
    <property type="match status" value="1"/>
</dbReference>
<dbReference type="Proteomes" id="UP000586918">
    <property type="component" value="Unassembled WGS sequence"/>
</dbReference>
<comment type="similarity">
    <text evidence="1">Belongs to the CdaR family.</text>
</comment>
<dbReference type="Gene3D" id="1.10.10.2840">
    <property type="entry name" value="PucR C-terminal helix-turn-helix domain"/>
    <property type="match status" value="1"/>
</dbReference>
<evidence type="ECO:0000256" key="1">
    <source>
        <dbReference type="ARBA" id="ARBA00006754"/>
    </source>
</evidence>
<dbReference type="InterPro" id="IPR025736">
    <property type="entry name" value="PucR_C-HTH_dom"/>
</dbReference>
<dbReference type="Pfam" id="PF17853">
    <property type="entry name" value="GGDEF_2"/>
    <property type="match status" value="1"/>
</dbReference>
<dbReference type="InterPro" id="IPR051448">
    <property type="entry name" value="CdaR-like_regulators"/>
</dbReference>
<evidence type="ECO:0000259" key="2">
    <source>
        <dbReference type="Pfam" id="PF13556"/>
    </source>
</evidence>
<dbReference type="PANTHER" id="PTHR33744:SF1">
    <property type="entry name" value="DNA-BINDING TRANSCRIPTIONAL ACTIVATOR ADER"/>
    <property type="match status" value="1"/>
</dbReference>
<feature type="domain" description="PucR C-terminal helix-turn-helix" evidence="2">
    <location>
        <begin position="465"/>
        <end position="523"/>
    </location>
</feature>
<reference evidence="4 5" key="1">
    <citation type="submission" date="2020-04" db="EMBL/GenBank/DDBJ databases">
        <authorList>
            <person name="Klaysubun C."/>
            <person name="Duangmal K."/>
            <person name="Lipun K."/>
        </authorList>
    </citation>
    <scope>NUCLEOTIDE SEQUENCE [LARGE SCALE GENOMIC DNA]</scope>
    <source>
        <strain evidence="4 5">DSM 45300</strain>
    </source>
</reference>